<dbReference type="InterPro" id="IPR036264">
    <property type="entry name" value="Bact_exopeptidase_dim_dom"/>
</dbReference>
<feature type="binding site" evidence="3">
    <location>
        <position position="96"/>
    </location>
    <ligand>
        <name>Zn(2+)</name>
        <dbReference type="ChEBI" id="CHEBI:29105"/>
        <label>1</label>
    </ligand>
</feature>
<dbReference type="InterPro" id="IPR002933">
    <property type="entry name" value="Peptidase_M20"/>
</dbReference>
<evidence type="ECO:0000313" key="6">
    <source>
        <dbReference type="Proteomes" id="UP000660110"/>
    </source>
</evidence>
<feature type="domain" description="Peptidase M20 dimerisation" evidence="4">
    <location>
        <begin position="226"/>
        <end position="323"/>
    </location>
</feature>
<dbReference type="InterPro" id="IPR010158">
    <property type="entry name" value="Amidase_Cbmase"/>
</dbReference>
<feature type="binding site" evidence="3">
    <location>
        <position position="394"/>
    </location>
    <ligand>
        <name>Zn(2+)</name>
        <dbReference type="ChEBI" id="CHEBI:29105"/>
        <label>2</label>
    </ligand>
</feature>
<feature type="binding site" evidence="3">
    <location>
        <position position="205"/>
    </location>
    <ligand>
        <name>Zn(2+)</name>
        <dbReference type="ChEBI" id="CHEBI:29105"/>
        <label>1</label>
    </ligand>
</feature>
<evidence type="ECO:0000313" key="5">
    <source>
        <dbReference type="EMBL" id="GGF07092.1"/>
    </source>
</evidence>
<name>A0A917AYE3_HALAA</name>
<dbReference type="InterPro" id="IPR011650">
    <property type="entry name" value="Peptidase_M20_dimer"/>
</dbReference>
<comment type="caution">
    <text evidence="5">The sequence shown here is derived from an EMBL/GenBank/DDBJ whole genome shotgun (WGS) entry which is preliminary data.</text>
</comment>
<dbReference type="Pfam" id="PF01546">
    <property type="entry name" value="Peptidase_M20"/>
    <property type="match status" value="1"/>
</dbReference>
<dbReference type="Pfam" id="PF07687">
    <property type="entry name" value="M20_dimer"/>
    <property type="match status" value="1"/>
</dbReference>
<reference evidence="5" key="2">
    <citation type="submission" date="2020-09" db="EMBL/GenBank/DDBJ databases">
        <authorList>
            <person name="Sun Q."/>
            <person name="Zhou Y."/>
        </authorList>
    </citation>
    <scope>NUCLEOTIDE SEQUENCE</scope>
    <source>
        <strain evidence="5">CGMCC 1.12153</strain>
    </source>
</reference>
<dbReference type="Gene3D" id="3.30.70.360">
    <property type="match status" value="1"/>
</dbReference>
<proteinExistence type="inferred from homology"/>
<keyword evidence="2 5" id="KW-0378">Hydrolase</keyword>
<dbReference type="GO" id="GO:0016813">
    <property type="term" value="F:hydrolase activity, acting on carbon-nitrogen (but not peptide) bonds, in linear amidines"/>
    <property type="evidence" value="ECO:0007669"/>
    <property type="project" value="InterPro"/>
</dbReference>
<dbReference type="CDD" id="cd03884">
    <property type="entry name" value="M20_bAS"/>
    <property type="match status" value="1"/>
</dbReference>
<sequence>MTDLKGKLLSSYDYSCDNNGISGERVADRLCQLSVVGMTEKRGSNRPGYSKEEKNAKELVKGWMKEAGLVVKEDEAGNVFGRLGTQNGPAVLTGSHVDTVPEGGHFDGTLGVIAALEVASSWKEQGYLPPFPFEVVVFSDEEGSRFGRGFTGSEAVIGELNKDHLAQLKDHAGKSFEEVMQHVDLSLQTIDKAKREDIYAFLEVHIEQGKQLERANYPVGVVTGIAGPSWIELRFIGEAAHAGNTPMNDRQDALVAASALIHELPNMTNGTAVATVGKLDVFPNGVNVIPEEVKLYVDVRDIDEENRNKLVDSIIEKARHLADKQNVLLKQTVKTKVKPVPVDPKLKQILINSLKEMNSEALELPSGAAHDAMIIGRRFPVAMLFARSKNGVSHNPEEWTTLNDCVTAIHVLKNSLEQLPYHPKQ</sequence>
<evidence type="ECO:0000256" key="2">
    <source>
        <dbReference type="ARBA" id="ARBA00022801"/>
    </source>
</evidence>
<evidence type="ECO:0000259" key="4">
    <source>
        <dbReference type="Pfam" id="PF07687"/>
    </source>
</evidence>
<dbReference type="PANTHER" id="PTHR32494:SF5">
    <property type="entry name" value="ALLANTOATE AMIDOHYDROLASE"/>
    <property type="match status" value="1"/>
</dbReference>
<dbReference type="Proteomes" id="UP000660110">
    <property type="component" value="Unassembled WGS sequence"/>
</dbReference>
<dbReference type="SUPFAM" id="SSF53187">
    <property type="entry name" value="Zn-dependent exopeptidases"/>
    <property type="match status" value="1"/>
</dbReference>
<protein>
    <submittedName>
        <fullName evidence="5">Zn-dependent hydrolase</fullName>
    </submittedName>
</protein>
<evidence type="ECO:0000256" key="3">
    <source>
        <dbReference type="PIRSR" id="PIRSR001235-1"/>
    </source>
</evidence>
<gene>
    <name evidence="5" type="ORF">GCM10010954_01880</name>
</gene>
<dbReference type="NCBIfam" id="NF006771">
    <property type="entry name" value="PRK09290.1-5"/>
    <property type="match status" value="1"/>
</dbReference>
<dbReference type="RefSeq" id="WP_188375590.1">
    <property type="nucleotide sequence ID" value="NZ_BMEL01000001.1"/>
</dbReference>
<dbReference type="Gene3D" id="3.40.630.10">
    <property type="entry name" value="Zn peptidases"/>
    <property type="match status" value="1"/>
</dbReference>
<dbReference type="PIRSF" id="PIRSF001235">
    <property type="entry name" value="Amidase_carbamoylase"/>
    <property type="match status" value="1"/>
</dbReference>
<dbReference type="SUPFAM" id="SSF55031">
    <property type="entry name" value="Bacterial exopeptidase dimerisation domain"/>
    <property type="match status" value="1"/>
</dbReference>
<feature type="binding site" evidence="3">
    <location>
        <position position="107"/>
    </location>
    <ligand>
        <name>Zn(2+)</name>
        <dbReference type="ChEBI" id="CHEBI:29105"/>
        <label>2</label>
    </ligand>
</feature>
<keyword evidence="3" id="KW-0862">Zinc</keyword>
<dbReference type="PANTHER" id="PTHR32494">
    <property type="entry name" value="ALLANTOATE DEIMINASE-RELATED"/>
    <property type="match status" value="1"/>
</dbReference>
<comment type="cofactor">
    <cofactor evidence="3">
        <name>Zn(2+)</name>
        <dbReference type="ChEBI" id="CHEBI:29105"/>
    </cofactor>
    <text evidence="3">Binds 2 Zn(2+) ions per subunit.</text>
</comment>
<reference evidence="5" key="1">
    <citation type="journal article" date="2014" name="Int. J. Syst. Evol. Microbiol.">
        <title>Complete genome sequence of Corynebacterium casei LMG S-19264T (=DSM 44701T), isolated from a smear-ripened cheese.</title>
        <authorList>
            <consortium name="US DOE Joint Genome Institute (JGI-PGF)"/>
            <person name="Walter F."/>
            <person name="Albersmeier A."/>
            <person name="Kalinowski J."/>
            <person name="Ruckert C."/>
        </authorList>
    </citation>
    <scope>NUCLEOTIDE SEQUENCE</scope>
    <source>
        <strain evidence="5">CGMCC 1.12153</strain>
    </source>
</reference>
<accession>A0A917AYE3</accession>
<comment type="similarity">
    <text evidence="1">Belongs to the peptidase M20 family.</text>
</comment>
<keyword evidence="6" id="KW-1185">Reference proteome</keyword>
<dbReference type="NCBIfam" id="TIGR01879">
    <property type="entry name" value="hydantase"/>
    <property type="match status" value="1"/>
</dbReference>
<feature type="binding site" evidence="3">
    <location>
        <position position="142"/>
    </location>
    <ligand>
        <name>Zn(2+)</name>
        <dbReference type="ChEBI" id="CHEBI:29105"/>
        <label>2</label>
    </ligand>
</feature>
<keyword evidence="3" id="KW-0479">Metal-binding</keyword>
<dbReference type="EMBL" id="BMEL01000001">
    <property type="protein sequence ID" value="GGF07092.1"/>
    <property type="molecule type" value="Genomic_DNA"/>
</dbReference>
<dbReference type="AlphaFoldDB" id="A0A917AYE3"/>
<feature type="binding site" evidence="3">
    <location>
        <position position="107"/>
    </location>
    <ligand>
        <name>Zn(2+)</name>
        <dbReference type="ChEBI" id="CHEBI:29105"/>
        <label>1</label>
    </ligand>
</feature>
<dbReference type="GO" id="GO:0046872">
    <property type="term" value="F:metal ion binding"/>
    <property type="evidence" value="ECO:0007669"/>
    <property type="project" value="UniProtKB-KW"/>
</dbReference>
<evidence type="ECO:0000256" key="1">
    <source>
        <dbReference type="ARBA" id="ARBA00006153"/>
    </source>
</evidence>
<organism evidence="5 6">
    <name type="scientific">Halobacillus andaensis</name>
    <dbReference type="NCBI Taxonomy" id="1176239"/>
    <lineage>
        <taxon>Bacteria</taxon>
        <taxon>Bacillati</taxon>
        <taxon>Bacillota</taxon>
        <taxon>Bacilli</taxon>
        <taxon>Bacillales</taxon>
        <taxon>Bacillaceae</taxon>
        <taxon>Halobacillus</taxon>
    </lineage>
</organism>